<dbReference type="EMBL" id="LDQC01000062">
    <property type="protein sequence ID" value="KTR04589.1"/>
    <property type="molecule type" value="Genomic_DNA"/>
</dbReference>
<reference evidence="2 3" key="1">
    <citation type="journal article" date="2016" name="Front. Microbiol.">
        <title>Genomic Resource of Rice Seed Associated Bacteria.</title>
        <authorList>
            <person name="Midha S."/>
            <person name="Bansal K."/>
            <person name="Sharma S."/>
            <person name="Kumar N."/>
            <person name="Patil P.P."/>
            <person name="Chaudhry V."/>
            <person name="Patil P.B."/>
        </authorList>
    </citation>
    <scope>NUCLEOTIDE SEQUENCE [LARGE SCALE GENOMIC DNA]</scope>
    <source>
        <strain evidence="2 3">NS184</strain>
    </source>
</reference>
<protein>
    <recommendedName>
        <fullName evidence="4">Lipoprotein</fullName>
    </recommendedName>
</protein>
<gene>
    <name evidence="2" type="ORF">NS184_11590</name>
</gene>
<proteinExistence type="predicted"/>
<name>A0A175RP69_9MICO</name>
<dbReference type="Proteomes" id="UP000078252">
    <property type="component" value="Unassembled WGS sequence"/>
</dbReference>
<accession>A0A175RP69</accession>
<keyword evidence="1" id="KW-0732">Signal</keyword>
<comment type="caution">
    <text evidence="2">The sequence shown here is derived from an EMBL/GenBank/DDBJ whole genome shotgun (WGS) entry which is preliminary data.</text>
</comment>
<evidence type="ECO:0008006" key="4">
    <source>
        <dbReference type="Google" id="ProtNLM"/>
    </source>
</evidence>
<feature type="chain" id="PRO_5038880538" description="Lipoprotein" evidence="1">
    <location>
        <begin position="33"/>
        <end position="167"/>
    </location>
</feature>
<evidence type="ECO:0000313" key="2">
    <source>
        <dbReference type="EMBL" id="KTR04589.1"/>
    </source>
</evidence>
<dbReference type="PROSITE" id="PS51257">
    <property type="entry name" value="PROKAR_LIPOPROTEIN"/>
    <property type="match status" value="1"/>
</dbReference>
<evidence type="ECO:0000313" key="3">
    <source>
        <dbReference type="Proteomes" id="UP000078252"/>
    </source>
</evidence>
<evidence type="ECO:0000256" key="1">
    <source>
        <dbReference type="SAM" id="SignalP"/>
    </source>
</evidence>
<feature type="signal peptide" evidence="1">
    <location>
        <begin position="1"/>
        <end position="32"/>
    </location>
</feature>
<dbReference type="AlphaFoldDB" id="A0A175RP69"/>
<sequence>MQRRAPYRAPSRSVAGLLAVAAIAALGACSSAGPTRPVSVEAAQAQAVSELRSVLALAPDTWAQGVPQPVVNDCKVDGRKAVQFSYFVEVVRPADPEALVDRTGAHWKREGYELLRTRTEMDPETGTVTAVVARADGKPRASIAATRVRAHVSVDSLCVPGDPDDHR</sequence>
<dbReference type="PATRIC" id="fig|33881.3.peg.2715"/>
<organism evidence="2 3">
    <name type="scientific">Curtobacterium luteum</name>
    <dbReference type="NCBI Taxonomy" id="33881"/>
    <lineage>
        <taxon>Bacteria</taxon>
        <taxon>Bacillati</taxon>
        <taxon>Actinomycetota</taxon>
        <taxon>Actinomycetes</taxon>
        <taxon>Micrococcales</taxon>
        <taxon>Microbacteriaceae</taxon>
        <taxon>Curtobacterium</taxon>
    </lineage>
</organism>